<organism evidence="3">
    <name type="scientific">Melampsora larici-populina (strain 98AG31 / pathotype 3-4-7)</name>
    <name type="common">Poplar leaf rust fungus</name>
    <dbReference type="NCBI Taxonomy" id="747676"/>
    <lineage>
        <taxon>Eukaryota</taxon>
        <taxon>Fungi</taxon>
        <taxon>Dikarya</taxon>
        <taxon>Basidiomycota</taxon>
        <taxon>Pucciniomycotina</taxon>
        <taxon>Pucciniomycetes</taxon>
        <taxon>Pucciniales</taxon>
        <taxon>Melampsoraceae</taxon>
        <taxon>Melampsora</taxon>
    </lineage>
</organism>
<keyword evidence="1" id="KW-1133">Transmembrane helix</keyword>
<feature type="transmembrane region" description="Helical" evidence="1">
    <location>
        <begin position="24"/>
        <end position="45"/>
    </location>
</feature>
<keyword evidence="1" id="KW-0812">Transmembrane</keyword>
<dbReference type="InParanoid" id="F4RNB8"/>
<keyword evidence="1" id="KW-0472">Membrane</keyword>
<reference evidence="3" key="1">
    <citation type="journal article" date="2011" name="Proc. Natl. Acad. Sci. U.S.A.">
        <title>Obligate biotrophy features unraveled by the genomic analysis of rust fungi.</title>
        <authorList>
            <person name="Duplessis S."/>
            <person name="Cuomo C.A."/>
            <person name="Lin Y.-C."/>
            <person name="Aerts A."/>
            <person name="Tisserant E."/>
            <person name="Veneault-Fourrey C."/>
            <person name="Joly D.L."/>
            <person name="Hacquard S."/>
            <person name="Amselem J."/>
            <person name="Cantarel B.L."/>
            <person name="Chiu R."/>
            <person name="Coutinho P.M."/>
            <person name="Feau N."/>
            <person name="Field M."/>
            <person name="Frey P."/>
            <person name="Gelhaye E."/>
            <person name="Goldberg J."/>
            <person name="Grabherr M.G."/>
            <person name="Kodira C.D."/>
            <person name="Kohler A."/>
            <person name="Kuees U."/>
            <person name="Lindquist E.A."/>
            <person name="Lucas S.M."/>
            <person name="Mago R."/>
            <person name="Mauceli E."/>
            <person name="Morin E."/>
            <person name="Murat C."/>
            <person name="Pangilinan J.L."/>
            <person name="Park R."/>
            <person name="Pearson M."/>
            <person name="Quesneville H."/>
            <person name="Rouhier N."/>
            <person name="Sakthikumar S."/>
            <person name="Salamov A.A."/>
            <person name="Schmutz J."/>
            <person name="Selles B."/>
            <person name="Shapiro H."/>
            <person name="Tanguay P."/>
            <person name="Tuskan G.A."/>
            <person name="Henrissat B."/>
            <person name="Van de Peer Y."/>
            <person name="Rouze P."/>
            <person name="Ellis J.G."/>
            <person name="Dodds P.N."/>
            <person name="Schein J.E."/>
            <person name="Zhong S."/>
            <person name="Hamelin R.C."/>
            <person name="Grigoriev I.V."/>
            <person name="Szabo L.J."/>
            <person name="Martin F."/>
        </authorList>
    </citation>
    <scope>NUCLEOTIDE SEQUENCE [LARGE SCALE GENOMIC DNA]</scope>
    <source>
        <strain evidence="3">98AG31 / pathotype 3-4-7</strain>
    </source>
</reference>
<dbReference type="HOGENOM" id="CLU_1816224_0_0_1"/>
<accession>F4RNB8</accession>
<sequence>MNVMIAAQLGQSISQTPTTEPVPIVAVAMACFSVGLCIFCLFVTLNQLNQLRRQQKEHPEPILAETNNRLEDFVPSEMLTQNPTLEYRLPLERETLLPFHMIQSKAACNIHPDYQAKASHTFAAGLKAHPRGVCLRILPSFG</sequence>
<dbReference type="RefSeq" id="XP_007410775.1">
    <property type="nucleotide sequence ID" value="XM_007410713.1"/>
</dbReference>
<evidence type="ECO:0000313" key="2">
    <source>
        <dbReference type="EMBL" id="EGG06124.1"/>
    </source>
</evidence>
<dbReference type="VEuPathDB" id="FungiDB:MELLADRAFT_106996"/>
<evidence type="ECO:0000313" key="3">
    <source>
        <dbReference type="Proteomes" id="UP000001072"/>
    </source>
</evidence>
<proteinExistence type="predicted"/>
<dbReference type="AlphaFoldDB" id="F4RNB8"/>
<protein>
    <submittedName>
        <fullName evidence="2">Uncharacterized protein</fullName>
    </submittedName>
</protein>
<dbReference type="GeneID" id="18923058"/>
<keyword evidence="3" id="KW-1185">Reference proteome</keyword>
<dbReference type="KEGG" id="mlr:MELLADRAFT_106996"/>
<gene>
    <name evidence="2" type="ORF">MELLADRAFT_106996</name>
</gene>
<evidence type="ECO:0000256" key="1">
    <source>
        <dbReference type="SAM" id="Phobius"/>
    </source>
</evidence>
<name>F4RNB8_MELLP</name>
<dbReference type="Proteomes" id="UP000001072">
    <property type="component" value="Unassembled WGS sequence"/>
</dbReference>
<dbReference type="EMBL" id="GL883110">
    <property type="protein sequence ID" value="EGG06124.1"/>
    <property type="molecule type" value="Genomic_DNA"/>
</dbReference>